<reference evidence="2 3" key="1">
    <citation type="submission" date="2023-10" db="EMBL/GenBank/DDBJ databases">
        <title>Roseovarius strain S88 nov., isolated from a marine algae.</title>
        <authorList>
            <person name="Lee M.W."/>
            <person name="Lee J.K."/>
            <person name="Kim J.M."/>
            <person name="Choi D.G."/>
            <person name="Baek J.H."/>
            <person name="Bayburt H."/>
            <person name="Jung J.J."/>
            <person name="Han D.M."/>
            <person name="Jeon C.O."/>
        </authorList>
    </citation>
    <scope>NUCLEOTIDE SEQUENCE [LARGE SCALE GENOMIC DNA]</scope>
    <source>
        <strain evidence="2 3">S88</strain>
    </source>
</reference>
<evidence type="ECO:0000313" key="2">
    <source>
        <dbReference type="EMBL" id="WWR46606.1"/>
    </source>
</evidence>
<feature type="chain" id="PRO_5045073699" evidence="1">
    <location>
        <begin position="20"/>
        <end position="119"/>
    </location>
</feature>
<keyword evidence="3" id="KW-1185">Reference proteome</keyword>
<dbReference type="RefSeq" id="WP_338549455.1">
    <property type="nucleotide sequence ID" value="NZ_CP146069.1"/>
</dbReference>
<organism evidence="2 3">
    <name type="scientific">Roseovarius phycicola</name>
    <dbReference type="NCBI Taxonomy" id="3080976"/>
    <lineage>
        <taxon>Bacteria</taxon>
        <taxon>Pseudomonadati</taxon>
        <taxon>Pseudomonadota</taxon>
        <taxon>Alphaproteobacteria</taxon>
        <taxon>Rhodobacterales</taxon>
        <taxon>Roseobacteraceae</taxon>
        <taxon>Roseovarius</taxon>
    </lineage>
</organism>
<sequence>MKKRLAVLMFSLAMTPVFADEPVITDVAVKKVGMVWNFKVTVEHPDTGWDHYADGWEILDSNGKKIGYRKLLHPHVEEQPFTRSLTGVVIPDGTREVFVRAKCSVDGWSSEKIRVELSP</sequence>
<evidence type="ECO:0000256" key="1">
    <source>
        <dbReference type="SAM" id="SignalP"/>
    </source>
</evidence>
<name>A0ABZ2HKX5_9RHOB</name>
<gene>
    <name evidence="2" type="ORF">RZ517_17885</name>
</gene>
<keyword evidence="1" id="KW-0732">Signal</keyword>
<evidence type="ECO:0000313" key="3">
    <source>
        <dbReference type="Proteomes" id="UP001364156"/>
    </source>
</evidence>
<protein>
    <submittedName>
        <fullName evidence="2">Uncharacterized protein</fullName>
    </submittedName>
</protein>
<proteinExistence type="predicted"/>
<feature type="signal peptide" evidence="1">
    <location>
        <begin position="1"/>
        <end position="19"/>
    </location>
</feature>
<dbReference type="Proteomes" id="UP001364156">
    <property type="component" value="Chromosome"/>
</dbReference>
<accession>A0ABZ2HKX5</accession>
<dbReference type="EMBL" id="CP146069">
    <property type="protein sequence ID" value="WWR46606.1"/>
    <property type="molecule type" value="Genomic_DNA"/>
</dbReference>